<evidence type="ECO:0000313" key="1">
    <source>
        <dbReference type="EMBL" id="GFE63274.1"/>
    </source>
</evidence>
<organism evidence="1 2">
    <name type="scientific">Litoreibacter roseus</name>
    <dbReference type="NCBI Taxonomy" id="2601869"/>
    <lineage>
        <taxon>Bacteria</taxon>
        <taxon>Pseudomonadati</taxon>
        <taxon>Pseudomonadota</taxon>
        <taxon>Alphaproteobacteria</taxon>
        <taxon>Rhodobacterales</taxon>
        <taxon>Roseobacteraceae</taxon>
        <taxon>Litoreibacter</taxon>
    </lineage>
</organism>
<dbReference type="AlphaFoldDB" id="A0A6N6JB42"/>
<reference evidence="1 2" key="1">
    <citation type="submission" date="2019-12" db="EMBL/GenBank/DDBJ databases">
        <title>Litoreibacter badius sp. nov., a novel bacteriochlorophyll a-containing bacterium in the genus Litoreibacter.</title>
        <authorList>
            <person name="Kanamuro M."/>
            <person name="Takabe Y."/>
            <person name="Mori K."/>
            <person name="Takaichi S."/>
            <person name="Hanada S."/>
        </authorList>
    </citation>
    <scope>NUCLEOTIDE SEQUENCE [LARGE SCALE GENOMIC DNA]</scope>
    <source>
        <strain evidence="1 2">K6</strain>
    </source>
</reference>
<dbReference type="RefSeq" id="WP_159804223.1">
    <property type="nucleotide sequence ID" value="NZ_BLJE01000001.1"/>
</dbReference>
<accession>A0A6N6JB42</accession>
<gene>
    <name evidence="1" type="ORF">KIN_03480</name>
</gene>
<dbReference type="Proteomes" id="UP000436822">
    <property type="component" value="Unassembled WGS sequence"/>
</dbReference>
<protein>
    <submittedName>
        <fullName evidence="1">Uncharacterized protein</fullName>
    </submittedName>
</protein>
<keyword evidence="2" id="KW-1185">Reference proteome</keyword>
<dbReference type="OrthoDB" id="7734559at2"/>
<dbReference type="EMBL" id="BLJE01000001">
    <property type="protein sequence ID" value="GFE63274.1"/>
    <property type="molecule type" value="Genomic_DNA"/>
</dbReference>
<comment type="caution">
    <text evidence="1">The sequence shown here is derived from an EMBL/GenBank/DDBJ whole genome shotgun (WGS) entry which is preliminary data.</text>
</comment>
<sequence>MSDTQINPRSLPHLLKDAATATWGLARTPLFSISTSRGLARSLNAGRPIHLGDRGQSHRIVFETVDTTPDLTQQVQITARVAEMVRAEDWIGLAKQLADWDQARAATPAGIRLTEIALRAAGYAAAGRALPTPYTEPVAPAVPHHIADLLDAMAMKQPQLYGLTALAAAFRIYQGWSIRGKRAAEDVPHADWTRMAEAFNRAEWVLAPLDPILLNAPLLAALRFETLICHDDPRRYLHRYYEDWVELDPGDQRAHSKMAWLLSPLWYGSFDELDALARRAVEATQTTTGTAAYASIYRKTMTCAGEMIFRLDTALLESAVFDLIDHRGSDPAFVARLLKELRGMERPTLPRGLSKLQKDIVKKKAQRVRQIRTRIIRERLSAIHPASWPGGTAAALTAISDAMQPELRRGCQLQMSSDGITVQKAAA</sequence>
<proteinExistence type="predicted"/>
<evidence type="ECO:0000313" key="2">
    <source>
        <dbReference type="Proteomes" id="UP000436822"/>
    </source>
</evidence>
<name>A0A6N6JB42_9RHOB</name>